<dbReference type="Gene3D" id="3.30.710.10">
    <property type="entry name" value="Potassium Channel Kv1.1, Chain A"/>
    <property type="match status" value="1"/>
</dbReference>
<proteinExistence type="predicted"/>
<evidence type="ECO:0000259" key="1">
    <source>
        <dbReference type="PROSITE" id="PS50097"/>
    </source>
</evidence>
<dbReference type="Proteomes" id="UP000887569">
    <property type="component" value="Unplaced"/>
</dbReference>
<dbReference type="InterPro" id="IPR011333">
    <property type="entry name" value="SKP1/BTB/POZ_sf"/>
</dbReference>
<dbReference type="Pfam" id="PF24937">
    <property type="entry name" value="DUF7754"/>
    <property type="match status" value="1"/>
</dbReference>
<name>A0A915A2B4_PARUN</name>
<dbReference type="InterPro" id="IPR000210">
    <property type="entry name" value="BTB/POZ_dom"/>
</dbReference>
<organism evidence="2 3">
    <name type="scientific">Parascaris univalens</name>
    <name type="common">Nematode worm</name>
    <dbReference type="NCBI Taxonomy" id="6257"/>
    <lineage>
        <taxon>Eukaryota</taxon>
        <taxon>Metazoa</taxon>
        <taxon>Ecdysozoa</taxon>
        <taxon>Nematoda</taxon>
        <taxon>Chromadorea</taxon>
        <taxon>Rhabditida</taxon>
        <taxon>Spirurina</taxon>
        <taxon>Ascaridomorpha</taxon>
        <taxon>Ascaridoidea</taxon>
        <taxon>Ascarididae</taxon>
        <taxon>Parascaris</taxon>
    </lineage>
</organism>
<dbReference type="WBParaSite" id="PgE102_g002_t07">
    <property type="protein sequence ID" value="PgE102_g002_t07"/>
    <property type="gene ID" value="PgE102_g002"/>
</dbReference>
<dbReference type="SUPFAM" id="SSF54695">
    <property type="entry name" value="POZ domain"/>
    <property type="match status" value="1"/>
</dbReference>
<dbReference type="AlphaFoldDB" id="A0A915A2B4"/>
<dbReference type="PROSITE" id="PS50097">
    <property type="entry name" value="BTB"/>
    <property type="match status" value="1"/>
</dbReference>
<accession>A0A915A2B4</accession>
<evidence type="ECO:0000313" key="2">
    <source>
        <dbReference type="Proteomes" id="UP000887569"/>
    </source>
</evidence>
<reference evidence="3" key="1">
    <citation type="submission" date="2022-11" db="UniProtKB">
        <authorList>
            <consortium name="WormBaseParasite"/>
        </authorList>
    </citation>
    <scope>IDENTIFICATION</scope>
</reference>
<feature type="domain" description="BTB" evidence="1">
    <location>
        <begin position="173"/>
        <end position="238"/>
    </location>
</feature>
<protein>
    <submittedName>
        <fullName evidence="3">BTB domain-containing protein</fullName>
    </submittedName>
</protein>
<sequence>SWRRAAGNWKEMKHGSQDVTASSLLGALTSNSATNYLSLPYNNDLLFSIVVDNNRKLHGEIVDDLPGAIRFPCETIALIVYPQMDQMGNPVVLLFGEACDPLTEWYCTAQLRIKCGPEDRSKGVQVVDRGVFHFGKRAHPISIQIRDSRVKRIKFELRFVTKVYESLPRFESGDITIKFKFGDTMQADKSLLALHSSYMATKLKDASPDAVVELGDFEREAFIELLYQIYDTIRPISANFILLSKAAVAYRAERILERITSYLLSLDVDLEQKLRAAVELELDDALREIVFRAEQRGEWTQIISKGFEPSSLGREVYRQIVCPAIIEAKVRRYGYPFKKYENIIELGKSNPPYTVPMKLVDKTLHINRGIIELHNTKGFIMRNSNEIELRQSAELGVLCIRAGITVADLIELMFRHIYPQRDLVPAHCLRPMMLLAHNNGMCKLLDSLGNALSLEPPITTEVMLEHFELADRYQHSNLLQASLLRIEGSFRGKASRLVTLPRFKNLAEEIKMQILDRHCSGWALFDKCLAGRPTKRIRRVLTLGSGGPLESECDSETSLQYTEESLSVEAFGAPQDVIIN</sequence>
<keyword evidence="2" id="KW-1185">Reference proteome</keyword>
<dbReference type="Pfam" id="PF00651">
    <property type="entry name" value="BTB"/>
    <property type="match status" value="1"/>
</dbReference>
<evidence type="ECO:0000313" key="3">
    <source>
        <dbReference type="WBParaSite" id="PgE102_g002_t07"/>
    </source>
</evidence>
<dbReference type="InterPro" id="IPR056656">
    <property type="entry name" value="DUF7754"/>
</dbReference>